<proteinExistence type="predicted"/>
<dbReference type="EMBL" id="PRLA01000003">
    <property type="protein sequence ID" value="RAW50999.1"/>
    <property type="molecule type" value="Genomic_DNA"/>
</dbReference>
<protein>
    <recommendedName>
        <fullName evidence="3">DUF3846 domain-containing protein</fullName>
    </recommendedName>
</protein>
<organism evidence="1 2">
    <name type="scientific">Faecalibacterium prausnitzii</name>
    <dbReference type="NCBI Taxonomy" id="853"/>
    <lineage>
        <taxon>Bacteria</taxon>
        <taxon>Bacillati</taxon>
        <taxon>Bacillota</taxon>
        <taxon>Clostridia</taxon>
        <taxon>Eubacteriales</taxon>
        <taxon>Oscillospiraceae</taxon>
        <taxon>Faecalibacterium</taxon>
    </lineage>
</organism>
<sequence>MKTYIISSSDVKYEANISMEDTPLEIVKNFCEENPDDAQYIFSNEKAHQQLLRDGELDEAVSVFELRDVEGHPVRAEWGEPLCQQPDIKEGIAELEAEDMPICFVCSVVAIVA</sequence>
<evidence type="ECO:0008006" key="3">
    <source>
        <dbReference type="Google" id="ProtNLM"/>
    </source>
</evidence>
<dbReference type="RefSeq" id="WP_158395020.1">
    <property type="nucleotide sequence ID" value="NZ_CP026548.1"/>
</dbReference>
<accession>A0AAX1QJI4</accession>
<dbReference type="Proteomes" id="UP000250997">
    <property type="component" value="Unassembled WGS sequence"/>
</dbReference>
<comment type="caution">
    <text evidence="1">The sequence shown here is derived from an EMBL/GenBank/DDBJ whole genome shotgun (WGS) entry which is preliminary data.</text>
</comment>
<name>A0AAX1QJI4_9FIRM</name>
<dbReference type="AlphaFoldDB" id="A0AAX1QJI4"/>
<reference evidence="1 2" key="1">
    <citation type="submission" date="2018-02" db="EMBL/GenBank/DDBJ databases">
        <title>Complete genome sequencing of Faecalibacterium prausnitzii strains isolated from the human gut.</title>
        <authorList>
            <person name="Fitzgerald B.C."/>
            <person name="Shkoporov A.N."/>
            <person name="Ross P.R."/>
            <person name="Hill C."/>
        </authorList>
    </citation>
    <scope>NUCLEOTIDE SEQUENCE [LARGE SCALE GENOMIC DNA]</scope>
    <source>
        <strain evidence="1 2">APC942/18-1</strain>
    </source>
</reference>
<gene>
    <name evidence="1" type="ORF">C4N27_06285</name>
</gene>
<evidence type="ECO:0000313" key="2">
    <source>
        <dbReference type="Proteomes" id="UP000250997"/>
    </source>
</evidence>
<evidence type="ECO:0000313" key="1">
    <source>
        <dbReference type="EMBL" id="RAW50999.1"/>
    </source>
</evidence>